<evidence type="ECO:0000256" key="4">
    <source>
        <dbReference type="ARBA" id="ARBA00022989"/>
    </source>
</evidence>
<keyword evidence="6" id="KW-0675">Receptor</keyword>
<dbReference type="OrthoDB" id="5984008at2759"/>
<feature type="non-terminal residue" evidence="9">
    <location>
        <position position="321"/>
    </location>
</feature>
<keyword evidence="10" id="KW-1185">Reference proteome</keyword>
<gene>
    <name evidence="9" type="ORF">AFUS01_LOCUS28157</name>
</gene>
<keyword evidence="7" id="KW-0325">Glycoprotein</keyword>
<keyword evidence="4 8" id="KW-1133">Transmembrane helix</keyword>
<evidence type="ECO:0000256" key="3">
    <source>
        <dbReference type="ARBA" id="ARBA00022692"/>
    </source>
</evidence>
<evidence type="ECO:0000256" key="7">
    <source>
        <dbReference type="ARBA" id="ARBA00023180"/>
    </source>
</evidence>
<evidence type="ECO:0000313" key="9">
    <source>
        <dbReference type="EMBL" id="CAG7817602.1"/>
    </source>
</evidence>
<proteinExistence type="predicted"/>
<dbReference type="PANTHER" id="PTHR42643:SF24">
    <property type="entry name" value="IONOTROPIC RECEPTOR 60A"/>
    <property type="match status" value="1"/>
</dbReference>
<dbReference type="AlphaFoldDB" id="A0A8J2PC67"/>
<evidence type="ECO:0000256" key="8">
    <source>
        <dbReference type="SAM" id="Phobius"/>
    </source>
</evidence>
<keyword evidence="3 8" id="KW-0812">Transmembrane</keyword>
<keyword evidence="2" id="KW-1003">Cell membrane</keyword>
<reference evidence="9" key="1">
    <citation type="submission" date="2021-06" db="EMBL/GenBank/DDBJ databases">
        <authorList>
            <person name="Hodson N. C."/>
            <person name="Mongue J. A."/>
            <person name="Jaron S. K."/>
        </authorList>
    </citation>
    <scope>NUCLEOTIDE SEQUENCE</scope>
</reference>
<name>A0A8J2PC67_9HEXA</name>
<feature type="transmembrane region" description="Helical" evidence="8">
    <location>
        <begin position="116"/>
        <end position="134"/>
    </location>
</feature>
<dbReference type="Proteomes" id="UP000708208">
    <property type="component" value="Unassembled WGS sequence"/>
</dbReference>
<dbReference type="EMBL" id="CAJVCH010398325">
    <property type="protein sequence ID" value="CAG7817602.1"/>
    <property type="molecule type" value="Genomic_DNA"/>
</dbReference>
<feature type="transmembrane region" description="Helical" evidence="8">
    <location>
        <begin position="240"/>
        <end position="257"/>
    </location>
</feature>
<evidence type="ECO:0000256" key="5">
    <source>
        <dbReference type="ARBA" id="ARBA00023136"/>
    </source>
</evidence>
<sequence length="321" mass="36282">MVYDSTYKHFTTHNDLASLKDTKVNFQEDPIVALVCPVCIPKEGPDGKMEAADPVVRSLQHFVLVINATLVLEAVFAGIKASNFEDGEWDDWVKPLLKDTAVFSSLLNYKGGQNNIVYITTANYFAKIGFVTALPKKIMINSLGSLTGPFNTTIWFFILLSCVGLMLTLQVISHWKNKLSAIRVRRWAWDVVVKRDCIKNVRSSFMRLLTFVSILQPLIDQAASGRIIETTTRFDMNRCLVGMWLLLLIALGGAYKSKMIEMVVLPRYTRPPNTFEELADSEYKIGALVYGIVQPELQTLNNTMSSRIQHRAIEDDYFEPT</sequence>
<evidence type="ECO:0000256" key="6">
    <source>
        <dbReference type="ARBA" id="ARBA00023170"/>
    </source>
</evidence>
<evidence type="ECO:0000256" key="1">
    <source>
        <dbReference type="ARBA" id="ARBA00004651"/>
    </source>
</evidence>
<comment type="subcellular location">
    <subcellularLocation>
        <location evidence="1">Cell membrane</location>
        <topology evidence="1">Multi-pass membrane protein</topology>
    </subcellularLocation>
</comment>
<dbReference type="GO" id="GO:0005886">
    <property type="term" value="C:plasma membrane"/>
    <property type="evidence" value="ECO:0007669"/>
    <property type="project" value="UniProtKB-SubCell"/>
</dbReference>
<evidence type="ECO:0000256" key="2">
    <source>
        <dbReference type="ARBA" id="ARBA00022475"/>
    </source>
</evidence>
<protein>
    <submittedName>
        <fullName evidence="9">Uncharacterized protein</fullName>
    </submittedName>
</protein>
<accession>A0A8J2PC67</accession>
<dbReference type="InterPro" id="IPR052192">
    <property type="entry name" value="Insect_Ionotropic_Sensory_Rcpt"/>
</dbReference>
<organism evidence="9 10">
    <name type="scientific">Allacma fusca</name>
    <dbReference type="NCBI Taxonomy" id="39272"/>
    <lineage>
        <taxon>Eukaryota</taxon>
        <taxon>Metazoa</taxon>
        <taxon>Ecdysozoa</taxon>
        <taxon>Arthropoda</taxon>
        <taxon>Hexapoda</taxon>
        <taxon>Collembola</taxon>
        <taxon>Symphypleona</taxon>
        <taxon>Sminthuridae</taxon>
        <taxon>Allacma</taxon>
    </lineage>
</organism>
<dbReference type="PANTHER" id="PTHR42643">
    <property type="entry name" value="IONOTROPIC RECEPTOR 20A-RELATED"/>
    <property type="match status" value="1"/>
</dbReference>
<evidence type="ECO:0000313" key="10">
    <source>
        <dbReference type="Proteomes" id="UP000708208"/>
    </source>
</evidence>
<keyword evidence="5 8" id="KW-0472">Membrane</keyword>
<feature type="transmembrane region" description="Helical" evidence="8">
    <location>
        <begin position="154"/>
        <end position="175"/>
    </location>
</feature>
<comment type="caution">
    <text evidence="9">The sequence shown here is derived from an EMBL/GenBank/DDBJ whole genome shotgun (WGS) entry which is preliminary data.</text>
</comment>